<comment type="caution">
    <text evidence="4">The sequence shown here is derived from an EMBL/GenBank/DDBJ whole genome shotgun (WGS) entry which is preliminary data.</text>
</comment>
<keyword evidence="2 3" id="KW-0143">Chaperone</keyword>
<comment type="similarity">
    <text evidence="1 3">Belongs to the UreD family.</text>
</comment>
<evidence type="ECO:0000313" key="4">
    <source>
        <dbReference type="EMBL" id="OES44706.1"/>
    </source>
</evidence>
<dbReference type="EMBL" id="MAMP01000021">
    <property type="protein sequence ID" value="OES44706.1"/>
    <property type="molecule type" value="Genomic_DNA"/>
</dbReference>
<dbReference type="GO" id="GO:0016151">
    <property type="term" value="F:nickel cation binding"/>
    <property type="evidence" value="ECO:0007669"/>
    <property type="project" value="UniProtKB-UniRule"/>
</dbReference>
<dbReference type="InterPro" id="IPR002669">
    <property type="entry name" value="UreD"/>
</dbReference>
<dbReference type="PANTHER" id="PTHR33643">
    <property type="entry name" value="UREASE ACCESSORY PROTEIN D"/>
    <property type="match status" value="1"/>
</dbReference>
<keyword evidence="3" id="KW-0963">Cytoplasm</keyword>
<dbReference type="AlphaFoldDB" id="A0A1E7DNP1"/>
<reference evidence="4 5" key="1">
    <citation type="submission" date="2016-06" db="EMBL/GenBank/DDBJ databases">
        <title>Domibacillus iocasae genome sequencing.</title>
        <authorList>
            <person name="Verma A."/>
            <person name="Pal Y."/>
            <person name="Ojha A.K."/>
            <person name="Krishnamurthi S."/>
        </authorList>
    </citation>
    <scope>NUCLEOTIDE SEQUENCE [LARGE SCALE GENOMIC DNA]</scope>
    <source>
        <strain evidence="4 5">DSM 29979</strain>
    </source>
</reference>
<organism evidence="4 5">
    <name type="scientific">Domibacillus iocasae</name>
    <dbReference type="NCBI Taxonomy" id="1714016"/>
    <lineage>
        <taxon>Bacteria</taxon>
        <taxon>Bacillati</taxon>
        <taxon>Bacillota</taxon>
        <taxon>Bacilli</taxon>
        <taxon>Bacillales</taxon>
        <taxon>Bacillaceae</taxon>
        <taxon>Domibacillus</taxon>
    </lineage>
</organism>
<proteinExistence type="inferred from homology"/>
<dbReference type="PANTHER" id="PTHR33643:SF1">
    <property type="entry name" value="UREASE ACCESSORY PROTEIN D"/>
    <property type="match status" value="1"/>
</dbReference>
<evidence type="ECO:0000256" key="1">
    <source>
        <dbReference type="ARBA" id="ARBA00007177"/>
    </source>
</evidence>
<comment type="function">
    <text evidence="3">Required for maturation of urease via the functional incorporation of the urease nickel metallocenter.</text>
</comment>
<gene>
    <name evidence="3" type="primary">ureD</name>
    <name evidence="4" type="ORF">BA724_05350</name>
</gene>
<evidence type="ECO:0000313" key="5">
    <source>
        <dbReference type="Proteomes" id="UP000095658"/>
    </source>
</evidence>
<dbReference type="HAMAP" id="MF_01384">
    <property type="entry name" value="UreD"/>
    <property type="match status" value="1"/>
</dbReference>
<comment type="subcellular location">
    <subcellularLocation>
        <location evidence="3">Cytoplasm</location>
    </subcellularLocation>
</comment>
<keyword evidence="5" id="KW-1185">Reference proteome</keyword>
<accession>A0A1E7DNP1</accession>
<evidence type="ECO:0000256" key="3">
    <source>
        <dbReference type="HAMAP-Rule" id="MF_01384"/>
    </source>
</evidence>
<dbReference type="RefSeq" id="WP_069938329.1">
    <property type="nucleotide sequence ID" value="NZ_MAMP01000021.1"/>
</dbReference>
<dbReference type="Proteomes" id="UP000095658">
    <property type="component" value="Unassembled WGS sequence"/>
</dbReference>
<sequence length="271" mass="30893">MSMTGTLRMKAVCRGDKTVVADTYFDGAFKVARPVYFQENEPTVYSLHVGGGYVGGDRYHTDVVLEQGAKMTLTTQSAAKVYKTPNEPVYQSMAVSLAKGSVFLYVPDPLIAYEQARFQQETIIHMEKGATLLYSDSITPGWSKSGHPFQYEWIRSKLKIYEDGSLQMYDHLFLKPNHQQLFSLMQMEGYTHVGSLFIISPMLGQDWQKELEQILAPYEDHIRSGFSELKNSGCAIRILANASHVIEEIILQCANWMRRKLDQEPVQLRKY</sequence>
<evidence type="ECO:0000256" key="2">
    <source>
        <dbReference type="ARBA" id="ARBA00023186"/>
    </source>
</evidence>
<name>A0A1E7DNP1_9BACI</name>
<dbReference type="STRING" id="1714016.BA724_05350"/>
<protein>
    <recommendedName>
        <fullName evidence="3">Urease accessory protein UreD</fullName>
    </recommendedName>
</protein>
<dbReference type="GO" id="GO:0005737">
    <property type="term" value="C:cytoplasm"/>
    <property type="evidence" value="ECO:0007669"/>
    <property type="project" value="UniProtKB-SubCell"/>
</dbReference>
<keyword evidence="3" id="KW-0996">Nickel insertion</keyword>
<dbReference type="Pfam" id="PF01774">
    <property type="entry name" value="UreD"/>
    <property type="match status" value="1"/>
</dbReference>
<dbReference type="OrthoDB" id="9807968at2"/>
<comment type="subunit">
    <text evidence="3">UreD, UreF and UreG form a complex that acts as a GTP-hydrolysis-dependent molecular chaperone, activating the urease apoprotein by helping to assemble the nickel containing metallocenter of UreC. The UreE protein probably delivers the nickel.</text>
</comment>